<comment type="subunit">
    <text evidence="3">Component of the 30S ribosomal translation pre-initiation complex which assembles on the 30S ribosome in the order IF-2 and IF-3, IF-1 and N-formylmethionyl-tRNA(fMet); mRNA recruitment can occur at any time during PIC assembly.</text>
</comment>
<reference evidence="6" key="1">
    <citation type="submission" date="2018-12" db="EMBL/GenBank/DDBJ databases">
        <authorList>
            <person name="Zha X."/>
        </authorList>
    </citation>
    <scope>NUCLEOTIDE SEQUENCE</scope>
</reference>
<protein>
    <submittedName>
        <fullName evidence="6">Translational initiation factor 1</fullName>
    </submittedName>
</protein>
<evidence type="ECO:0000256" key="1">
    <source>
        <dbReference type="ARBA" id="ARBA00003935"/>
    </source>
</evidence>
<dbReference type="SUPFAM" id="SSF50249">
    <property type="entry name" value="Nucleic acid-binding proteins"/>
    <property type="match status" value="1"/>
</dbReference>
<dbReference type="GO" id="GO:0003743">
    <property type="term" value="F:translation initiation factor activity"/>
    <property type="evidence" value="ECO:0007669"/>
    <property type="project" value="UniProtKB-KW"/>
</dbReference>
<keyword evidence="6" id="KW-0934">Plastid</keyword>
<evidence type="ECO:0000256" key="2">
    <source>
        <dbReference type="ARBA" id="ARBA00010939"/>
    </source>
</evidence>
<comment type="function">
    <text evidence="1">One of the essential components for the initiation of protein synthesis. Stabilizes the binding of IF-2 and IF-3 on the 30S subunit to which N-formylmethionyl-tRNA(fMet) subsequently binds. Helps modulate mRNA selection, yielding the 30S pre-initiation complex (PIC). Upon addition of the 50S ribosomal subunit IF-1, IF-2 and IF-3 are released leaving the mature 70S translation initiation complex.</text>
</comment>
<evidence type="ECO:0000256" key="5">
    <source>
        <dbReference type="ARBA" id="ARBA00022917"/>
    </source>
</evidence>
<dbReference type="PANTHER" id="PTHR33370:SF1">
    <property type="entry name" value="TRANSLATION INITIATION FACTOR IF-1, CHLOROPLASTIC"/>
    <property type="match status" value="1"/>
</dbReference>
<organism evidence="6">
    <name type="scientific">Tribulus terrestris</name>
    <name type="common">Puncture vine</name>
    <dbReference type="NCBI Taxonomy" id="210369"/>
    <lineage>
        <taxon>Eukaryota</taxon>
        <taxon>Viridiplantae</taxon>
        <taxon>Streptophyta</taxon>
        <taxon>Embryophyta</taxon>
        <taxon>Tracheophyta</taxon>
        <taxon>Spermatophyta</taxon>
        <taxon>Magnoliopsida</taxon>
        <taxon>eudicotyledons</taxon>
        <taxon>Gunneridae</taxon>
        <taxon>Pentapetalae</taxon>
        <taxon>rosids</taxon>
        <taxon>fabids</taxon>
        <taxon>Zygophyllales</taxon>
        <taxon>Zygophyllaceae</taxon>
        <taxon>Tribuloideae</taxon>
        <taxon>Tribulus</taxon>
    </lineage>
</organism>
<reference evidence="6" key="2">
    <citation type="submission" date="2021-03" db="EMBL/GenBank/DDBJ databases">
        <title>Complete Chloroplast Genome of Tribulus terrester.</title>
        <authorList>
            <person name="Xi Z."/>
        </authorList>
    </citation>
    <scope>NUCLEOTIDE SEQUENCE</scope>
</reference>
<dbReference type="InterPro" id="IPR012340">
    <property type="entry name" value="NA-bd_OB-fold"/>
</dbReference>
<comment type="similarity">
    <text evidence="2">Belongs to the IF-1 family.</text>
</comment>
<accession>A0A8A2Z0C2</accession>
<evidence type="ECO:0000256" key="3">
    <source>
        <dbReference type="ARBA" id="ARBA00011599"/>
    </source>
</evidence>
<evidence type="ECO:0000313" key="6">
    <source>
        <dbReference type="EMBL" id="QSX43074.1"/>
    </source>
</evidence>
<keyword evidence="4 6" id="KW-0396">Initiation factor</keyword>
<sequence length="50" mass="5706">MHESLITESLRNGTFPLRLDNKDLILGYVSESTRRSFIRILTGDGDRVNV</sequence>
<keyword evidence="6" id="KW-0150">Chloroplast</keyword>
<dbReference type="AlphaFoldDB" id="A0A8A2Z0C2"/>
<dbReference type="PANTHER" id="PTHR33370">
    <property type="entry name" value="TRANSLATION INITIATION FACTOR IF-1, CHLOROPLASTIC"/>
    <property type="match status" value="1"/>
</dbReference>
<dbReference type="InterPro" id="IPR004368">
    <property type="entry name" value="TIF_IF1"/>
</dbReference>
<dbReference type="EMBL" id="MK341055">
    <property type="protein sequence ID" value="QSX43074.1"/>
    <property type="molecule type" value="Genomic_DNA"/>
</dbReference>
<dbReference type="Gene3D" id="2.40.50.140">
    <property type="entry name" value="Nucleic acid-binding proteins"/>
    <property type="match status" value="1"/>
</dbReference>
<dbReference type="GO" id="GO:0043022">
    <property type="term" value="F:ribosome binding"/>
    <property type="evidence" value="ECO:0007669"/>
    <property type="project" value="TreeGrafter"/>
</dbReference>
<dbReference type="GO" id="GO:0005829">
    <property type="term" value="C:cytosol"/>
    <property type="evidence" value="ECO:0007669"/>
    <property type="project" value="TreeGrafter"/>
</dbReference>
<gene>
    <name evidence="6" type="primary">infA</name>
</gene>
<keyword evidence="5" id="KW-0648">Protein biosynthesis</keyword>
<evidence type="ECO:0000256" key="4">
    <source>
        <dbReference type="ARBA" id="ARBA00022540"/>
    </source>
</evidence>
<name>A0A8A2Z0C2_TRITE</name>
<geneLocation type="chloroplast" evidence="6"/>
<proteinExistence type="inferred from homology"/>